<evidence type="ECO:0000313" key="3">
    <source>
        <dbReference type="EMBL" id="PIS23056.1"/>
    </source>
</evidence>
<dbReference type="PANTHER" id="PTHR34654:SF1">
    <property type="entry name" value="RNA-BINDING PROTEIN KHPA"/>
    <property type="match status" value="1"/>
</dbReference>
<dbReference type="AlphaFoldDB" id="A0A2H0XDP6"/>
<dbReference type="Pfam" id="PF13083">
    <property type="entry name" value="KH_KhpA-B"/>
    <property type="match status" value="1"/>
</dbReference>
<name>A0A2H0XDP6_UNCKA</name>
<gene>
    <name evidence="3" type="ORF">COT49_02175</name>
</gene>
<evidence type="ECO:0000256" key="1">
    <source>
        <dbReference type="ARBA" id="ARBA00022490"/>
    </source>
</evidence>
<keyword evidence="2" id="KW-0694">RNA-binding</keyword>
<comment type="caution">
    <text evidence="3">The sequence shown here is derived from an EMBL/GenBank/DDBJ whole genome shotgun (WGS) entry which is preliminary data.</text>
</comment>
<keyword evidence="1" id="KW-0963">Cytoplasm</keyword>
<accession>A0A2H0XDP6</accession>
<dbReference type="GO" id="GO:0003723">
    <property type="term" value="F:RNA binding"/>
    <property type="evidence" value="ECO:0007669"/>
    <property type="project" value="UniProtKB-KW"/>
</dbReference>
<dbReference type="PANTHER" id="PTHR34654">
    <property type="entry name" value="UPF0109 PROTEIN SCO5592"/>
    <property type="match status" value="1"/>
</dbReference>
<proteinExistence type="predicted"/>
<organism evidence="3 4">
    <name type="scientific">candidate division WWE3 bacterium CG08_land_8_20_14_0_20_40_13</name>
    <dbReference type="NCBI Taxonomy" id="1975084"/>
    <lineage>
        <taxon>Bacteria</taxon>
        <taxon>Katanobacteria</taxon>
    </lineage>
</organism>
<reference evidence="4" key="1">
    <citation type="submission" date="2017-09" db="EMBL/GenBank/DDBJ databases">
        <title>Depth-based differentiation of microbial function through sediment-hosted aquifers and enrichment of novel symbionts in the deep terrestrial subsurface.</title>
        <authorList>
            <person name="Probst A.J."/>
            <person name="Ladd B."/>
            <person name="Jarett J.K."/>
            <person name="Geller-Mcgrath D.E."/>
            <person name="Sieber C.M.K."/>
            <person name="Emerson J.B."/>
            <person name="Anantharaman K."/>
            <person name="Thomas B.C."/>
            <person name="Malmstrom R."/>
            <person name="Stieglmeier M."/>
            <person name="Klingl A."/>
            <person name="Woyke T."/>
            <person name="Ryan C.M."/>
            <person name="Banfield J.F."/>
        </authorList>
    </citation>
    <scope>NUCLEOTIDE SEQUENCE [LARGE SCALE GENOMIC DNA]</scope>
</reference>
<evidence type="ECO:0000256" key="2">
    <source>
        <dbReference type="ARBA" id="ARBA00022884"/>
    </source>
</evidence>
<protein>
    <submittedName>
        <fullName evidence="3">Uncharacterized protein</fullName>
    </submittedName>
</protein>
<dbReference type="Proteomes" id="UP000230340">
    <property type="component" value="Unassembled WGS sequence"/>
</dbReference>
<dbReference type="InterPro" id="IPR020627">
    <property type="entry name" value="KhpA"/>
</dbReference>
<sequence length="83" mass="9409">MEKIKLLAGFLIKSIVSDRDEVKISLSSPNPNSIIVEVDALKEDIPIIIGRKGSVIRSLRSILRILSPRENKFIDIRIVEKDR</sequence>
<evidence type="ECO:0000313" key="4">
    <source>
        <dbReference type="Proteomes" id="UP000230340"/>
    </source>
</evidence>
<dbReference type="EMBL" id="PEYT01000019">
    <property type="protein sequence ID" value="PIS23056.1"/>
    <property type="molecule type" value="Genomic_DNA"/>
</dbReference>